<protein>
    <submittedName>
        <fullName evidence="2">GNAT family N-acetyltransferase</fullName>
    </submittedName>
</protein>
<dbReference type="CDD" id="cd04301">
    <property type="entry name" value="NAT_SF"/>
    <property type="match status" value="1"/>
</dbReference>
<dbReference type="PANTHER" id="PTHR43233:SF1">
    <property type="entry name" value="FAMILY N-ACETYLTRANSFERASE, PUTATIVE (AFU_ORTHOLOGUE AFUA_6G03350)-RELATED"/>
    <property type="match status" value="1"/>
</dbReference>
<organism evidence="2 3">
    <name type="scientific">Methylobacterium adhaesivum</name>
    <dbReference type="NCBI Taxonomy" id="333297"/>
    <lineage>
        <taxon>Bacteria</taxon>
        <taxon>Pseudomonadati</taxon>
        <taxon>Pseudomonadota</taxon>
        <taxon>Alphaproteobacteria</taxon>
        <taxon>Hyphomicrobiales</taxon>
        <taxon>Methylobacteriaceae</taxon>
        <taxon>Methylobacterium</taxon>
    </lineage>
</organism>
<dbReference type="InterPro" id="IPR053144">
    <property type="entry name" value="Acetyltransferase_Butenolide"/>
</dbReference>
<dbReference type="RefSeq" id="WP_238221294.1">
    <property type="nucleotide sequence ID" value="NZ_BPQD01000001.1"/>
</dbReference>
<dbReference type="SUPFAM" id="SSF55729">
    <property type="entry name" value="Acyl-CoA N-acyltransferases (Nat)"/>
    <property type="match status" value="1"/>
</dbReference>
<gene>
    <name evidence="2" type="ORF">QWZ12_04955</name>
</gene>
<sequence length="135" mass="14500">MSDVVYGVEPDLDVAEFRRVLVESGLAPRRPADDLARLEKMLAAADLVVTARRDGVLVGVARTLTDFSFCAYLSDLAVCRAAQGLGIGQGLIAATRAAVGPQGSLLLTAAPDAITFYERIAMPRVPDAFRYDREM</sequence>
<dbReference type="Gene3D" id="3.40.630.30">
    <property type="match status" value="1"/>
</dbReference>
<accession>A0ABT8BFG1</accession>
<dbReference type="PROSITE" id="PS51186">
    <property type="entry name" value="GNAT"/>
    <property type="match status" value="1"/>
</dbReference>
<comment type="caution">
    <text evidence="2">The sequence shown here is derived from an EMBL/GenBank/DDBJ whole genome shotgun (WGS) entry which is preliminary data.</text>
</comment>
<proteinExistence type="predicted"/>
<evidence type="ECO:0000313" key="3">
    <source>
        <dbReference type="Proteomes" id="UP001224644"/>
    </source>
</evidence>
<feature type="domain" description="N-acetyltransferase" evidence="1">
    <location>
        <begin position="3"/>
        <end position="135"/>
    </location>
</feature>
<dbReference type="Proteomes" id="UP001224644">
    <property type="component" value="Unassembled WGS sequence"/>
</dbReference>
<dbReference type="Pfam" id="PF13673">
    <property type="entry name" value="Acetyltransf_10"/>
    <property type="match status" value="1"/>
</dbReference>
<reference evidence="3" key="1">
    <citation type="journal article" date="2019" name="Int. J. Syst. Evol. Microbiol.">
        <title>The Global Catalogue of Microorganisms (GCM) 10K type strain sequencing project: providing services to taxonomists for standard genome sequencing and annotation.</title>
        <authorList>
            <consortium name="The Broad Institute Genomics Platform"/>
            <consortium name="The Broad Institute Genome Sequencing Center for Infectious Disease"/>
            <person name="Wu L."/>
            <person name="Ma J."/>
        </authorList>
    </citation>
    <scope>NUCLEOTIDE SEQUENCE [LARGE SCALE GENOMIC DNA]</scope>
    <source>
        <strain evidence="3">CECT 7069</strain>
    </source>
</reference>
<name>A0ABT8BFG1_9HYPH</name>
<dbReference type="InterPro" id="IPR016181">
    <property type="entry name" value="Acyl_CoA_acyltransferase"/>
</dbReference>
<evidence type="ECO:0000259" key="1">
    <source>
        <dbReference type="PROSITE" id="PS51186"/>
    </source>
</evidence>
<dbReference type="EMBL" id="JAUFPX010000002">
    <property type="protein sequence ID" value="MDN3589959.1"/>
    <property type="molecule type" value="Genomic_DNA"/>
</dbReference>
<keyword evidence="3" id="KW-1185">Reference proteome</keyword>
<evidence type="ECO:0000313" key="2">
    <source>
        <dbReference type="EMBL" id="MDN3589959.1"/>
    </source>
</evidence>
<dbReference type="PANTHER" id="PTHR43233">
    <property type="entry name" value="FAMILY N-ACETYLTRANSFERASE, PUTATIVE (AFU_ORTHOLOGUE AFUA_6G03350)-RELATED"/>
    <property type="match status" value="1"/>
</dbReference>
<dbReference type="InterPro" id="IPR000182">
    <property type="entry name" value="GNAT_dom"/>
</dbReference>